<dbReference type="PANTHER" id="PTHR24006">
    <property type="entry name" value="UBIQUITIN CARBOXYL-TERMINAL HYDROLASE"/>
    <property type="match status" value="1"/>
</dbReference>
<dbReference type="AlphaFoldDB" id="A0A0V1PZL0"/>
<dbReference type="InterPro" id="IPR038765">
    <property type="entry name" value="Papain-like_cys_pep_sf"/>
</dbReference>
<proteinExistence type="inferred from homology"/>
<evidence type="ECO:0000256" key="6">
    <source>
        <dbReference type="SAM" id="MobiDB-lite"/>
    </source>
</evidence>
<evidence type="ECO:0000256" key="4">
    <source>
        <dbReference type="PROSITE-ProRule" id="PRU00502"/>
    </source>
</evidence>
<evidence type="ECO:0000313" key="9">
    <source>
        <dbReference type="EMBL" id="KSA01687.1"/>
    </source>
</evidence>
<sequence length="528" mass="60406">MLSRKSVPSSNGKTLPPSNQVDSQIQEQTPPPDNFSSMKPCSHIKSVLESKAKDNVFITYRQAVYIAQSISKDNIYTQKKDGAVVSNNKLVELKSKSLRCTECSLNNFHHNFICLQCPHVGCCSHHNHAYVHYKMNQHLFAIDSHNGLLYCFLCGDYINDPELEKIRIGMSNSSGYRSLDEEETEANYDNPTSKAVSGLKGFINLGSTCFMSCILQTLIHNPIIKYQFFNNDLHYFNCEHNYDYITNGAITEENACITCSIDNIFKNFFTSDDTEGFGMTNLLMTSWFKKKSLAGSQEQDAHEFWQFLLNEFHQDYHRVSKEKFDHDHCKCITHSTFSGQLESSIICSECNSTTKTTDPMIDLSLEIDHMKKTDHSLNLYDCLDLFTKEEKLDVMYKCQHCDNRSRAKKSLRIKKIPPVLSIQLKRFKHNLHNDTFSKIEIPIDIPLFLNITKYTSASISPELDGDKIFELFALVCHIGSVNTGHYIVIIKNGNGQWLKFDDSVISLISQEEVVKANAYLLFYITHKI</sequence>
<dbReference type="InterPro" id="IPR018200">
    <property type="entry name" value="USP_CS"/>
</dbReference>
<dbReference type="Proteomes" id="UP000054251">
    <property type="component" value="Unassembled WGS sequence"/>
</dbReference>
<feature type="region of interest" description="Disordered" evidence="6">
    <location>
        <begin position="1"/>
        <end position="38"/>
    </location>
</feature>
<comment type="similarity">
    <text evidence="5">Belongs to the peptidase C19 family.</text>
</comment>
<evidence type="ECO:0000256" key="3">
    <source>
        <dbReference type="ARBA" id="ARBA00022833"/>
    </source>
</evidence>
<dbReference type="PROSITE" id="PS50271">
    <property type="entry name" value="ZF_UBP"/>
    <property type="match status" value="1"/>
</dbReference>
<evidence type="ECO:0000259" key="7">
    <source>
        <dbReference type="PROSITE" id="PS50235"/>
    </source>
</evidence>
<evidence type="ECO:0000256" key="2">
    <source>
        <dbReference type="ARBA" id="ARBA00022771"/>
    </source>
</evidence>
<dbReference type="EC" id="3.4.19.12" evidence="5"/>
<dbReference type="GO" id="GO:0005634">
    <property type="term" value="C:nucleus"/>
    <property type="evidence" value="ECO:0007669"/>
    <property type="project" value="TreeGrafter"/>
</dbReference>
<dbReference type="SUPFAM" id="SSF54001">
    <property type="entry name" value="Cysteine proteinases"/>
    <property type="match status" value="1"/>
</dbReference>
<dbReference type="InterPro" id="IPR013083">
    <property type="entry name" value="Znf_RING/FYVE/PHD"/>
</dbReference>
<dbReference type="PROSITE" id="PS00972">
    <property type="entry name" value="USP_1"/>
    <property type="match status" value="1"/>
</dbReference>
<keyword evidence="5" id="KW-0645">Protease</keyword>
<evidence type="ECO:0000313" key="10">
    <source>
        <dbReference type="Proteomes" id="UP000054251"/>
    </source>
</evidence>
<dbReference type="InterPro" id="IPR001607">
    <property type="entry name" value="Znf_UBP"/>
</dbReference>
<dbReference type="InterPro" id="IPR028889">
    <property type="entry name" value="USP"/>
</dbReference>
<dbReference type="InterPro" id="IPR001394">
    <property type="entry name" value="Peptidase_C19_UCH"/>
</dbReference>
<keyword evidence="5" id="KW-0833">Ubl conjugation pathway</keyword>
<dbReference type="PANTHER" id="PTHR24006:SF937">
    <property type="entry name" value="UBIQUITIN CARBOXYL-TERMINAL HYDROLASE"/>
    <property type="match status" value="1"/>
</dbReference>
<dbReference type="SUPFAM" id="SSF57850">
    <property type="entry name" value="RING/U-box"/>
    <property type="match status" value="1"/>
</dbReference>
<keyword evidence="1" id="KW-0479">Metal-binding</keyword>
<reference evidence="9 10" key="1">
    <citation type="submission" date="2015-11" db="EMBL/GenBank/DDBJ databases">
        <title>The genome of Debaryomyces fabryi.</title>
        <authorList>
            <person name="Tafer H."/>
            <person name="Lopandic K."/>
        </authorList>
    </citation>
    <scope>NUCLEOTIDE SEQUENCE [LARGE SCALE GENOMIC DNA]</scope>
    <source>
        <strain evidence="9 10">CBS 789</strain>
    </source>
</reference>
<dbReference type="GO" id="GO:0006508">
    <property type="term" value="P:proteolysis"/>
    <property type="evidence" value="ECO:0007669"/>
    <property type="project" value="UniProtKB-KW"/>
</dbReference>
<dbReference type="InterPro" id="IPR050164">
    <property type="entry name" value="Peptidase_C19"/>
</dbReference>
<keyword evidence="2 4" id="KW-0863">Zinc-finger</keyword>
<comment type="catalytic activity">
    <reaction evidence="5">
        <text>Thiol-dependent hydrolysis of ester, thioester, amide, peptide and isopeptide bonds formed by the C-terminal Gly of ubiquitin (a 76-residue protein attached to proteins as an intracellular targeting signal).</text>
        <dbReference type="EC" id="3.4.19.12"/>
    </reaction>
</comment>
<evidence type="ECO:0000256" key="5">
    <source>
        <dbReference type="RuleBase" id="RU366025"/>
    </source>
</evidence>
<dbReference type="OrthoDB" id="289038at2759"/>
<comment type="caution">
    <text evidence="9">The sequence shown here is derived from an EMBL/GenBank/DDBJ whole genome shotgun (WGS) entry which is preliminary data.</text>
</comment>
<dbReference type="Pfam" id="PF02148">
    <property type="entry name" value="zf-UBP"/>
    <property type="match status" value="1"/>
</dbReference>
<dbReference type="GO" id="GO:0005829">
    <property type="term" value="C:cytosol"/>
    <property type="evidence" value="ECO:0007669"/>
    <property type="project" value="TreeGrafter"/>
</dbReference>
<dbReference type="EMBL" id="LMYN01000046">
    <property type="protein sequence ID" value="KSA01687.1"/>
    <property type="molecule type" value="Genomic_DNA"/>
</dbReference>
<protein>
    <recommendedName>
        <fullName evidence="5">Ubiquitin carboxyl-terminal hydrolase</fullName>
        <ecNumber evidence="5">3.4.19.12</ecNumber>
    </recommendedName>
</protein>
<dbReference type="GO" id="GO:0008270">
    <property type="term" value="F:zinc ion binding"/>
    <property type="evidence" value="ECO:0007669"/>
    <property type="project" value="UniProtKB-KW"/>
</dbReference>
<organism evidence="9 10">
    <name type="scientific">Debaryomyces fabryi</name>
    <dbReference type="NCBI Taxonomy" id="58627"/>
    <lineage>
        <taxon>Eukaryota</taxon>
        <taxon>Fungi</taxon>
        <taxon>Dikarya</taxon>
        <taxon>Ascomycota</taxon>
        <taxon>Saccharomycotina</taxon>
        <taxon>Pichiomycetes</taxon>
        <taxon>Debaryomycetaceae</taxon>
        <taxon>Debaryomyces</taxon>
    </lineage>
</organism>
<dbReference type="GeneID" id="26839570"/>
<dbReference type="CDD" id="cd02660">
    <property type="entry name" value="Peptidase_C19D"/>
    <property type="match status" value="1"/>
</dbReference>
<dbReference type="GO" id="GO:0016579">
    <property type="term" value="P:protein deubiquitination"/>
    <property type="evidence" value="ECO:0007669"/>
    <property type="project" value="InterPro"/>
</dbReference>
<dbReference type="GO" id="GO:0004843">
    <property type="term" value="F:cysteine-type deubiquitinase activity"/>
    <property type="evidence" value="ECO:0007669"/>
    <property type="project" value="UniProtKB-UniRule"/>
</dbReference>
<feature type="domain" description="USP" evidence="7">
    <location>
        <begin position="200"/>
        <end position="526"/>
    </location>
</feature>
<feature type="domain" description="UBP-type" evidence="8">
    <location>
        <begin position="72"/>
        <end position="177"/>
    </location>
</feature>
<evidence type="ECO:0000259" key="8">
    <source>
        <dbReference type="PROSITE" id="PS50271"/>
    </source>
</evidence>
<accession>A0A0V1PZL0</accession>
<dbReference type="Pfam" id="PF00443">
    <property type="entry name" value="UCH"/>
    <property type="match status" value="1"/>
</dbReference>
<keyword evidence="5" id="KW-0788">Thiol protease</keyword>
<dbReference type="RefSeq" id="XP_015467789.1">
    <property type="nucleotide sequence ID" value="XM_015611391.1"/>
</dbReference>
<dbReference type="Gene3D" id="3.30.40.10">
    <property type="entry name" value="Zinc/RING finger domain, C3HC4 (zinc finger)"/>
    <property type="match status" value="1"/>
</dbReference>
<keyword evidence="3" id="KW-0862">Zinc</keyword>
<dbReference type="PROSITE" id="PS00973">
    <property type="entry name" value="USP_2"/>
    <property type="match status" value="1"/>
</dbReference>
<keyword evidence="5" id="KW-0378">Hydrolase</keyword>
<dbReference type="PROSITE" id="PS50235">
    <property type="entry name" value="USP_3"/>
    <property type="match status" value="1"/>
</dbReference>
<evidence type="ECO:0000256" key="1">
    <source>
        <dbReference type="ARBA" id="ARBA00022723"/>
    </source>
</evidence>
<keyword evidence="10" id="KW-1185">Reference proteome</keyword>
<name>A0A0V1PZL0_9ASCO</name>
<gene>
    <name evidence="9" type="ORF">AC631_02561</name>
</gene>
<dbReference type="Gene3D" id="3.90.70.10">
    <property type="entry name" value="Cysteine proteinases"/>
    <property type="match status" value="1"/>
</dbReference>